<dbReference type="Proteomes" id="UP000320225">
    <property type="component" value="Unassembled WGS sequence"/>
</dbReference>
<protein>
    <submittedName>
        <fullName evidence="1">Uncharacterized protein</fullName>
    </submittedName>
</protein>
<dbReference type="SUPFAM" id="SSF109604">
    <property type="entry name" value="HD-domain/PDEase-like"/>
    <property type="match status" value="1"/>
</dbReference>
<evidence type="ECO:0000313" key="1">
    <source>
        <dbReference type="EMBL" id="TSE26531.1"/>
    </source>
</evidence>
<keyword evidence="2" id="KW-1185">Reference proteome</keyword>
<sequence length="302" mass="32857">MDDWTDRWLALETRLAALLLAPREADFVAQLEALLHEARSLFDADADAALLWLVQVGTTSPVGYSAAHALVCWALARAVGPALALAPSEREALERAALTMNVGMTALQDALATQPHGPDARQRALIDTHAARSAQLLRECGVREPRWLAIVEHHHDRDTDDLTTRLLQRLDRYAALLSPRQNRHGRDSVAAMWELLAPQGAAALDAIGAAMLATLGVCPPGAFVRLHDGRVAVVLRRTERPAEPWVAPVLERDGRPIPQPQALDTRTTTEAAVEAALPAAQVRARIHHGRLLRLARALRPAA</sequence>
<dbReference type="CDD" id="cd00077">
    <property type="entry name" value="HDc"/>
    <property type="match status" value="1"/>
</dbReference>
<reference evidence="1 2" key="1">
    <citation type="submission" date="2019-07" db="EMBL/GenBank/DDBJ databases">
        <title>Tepidimonas sediminis YIM 72259 draft genome.</title>
        <authorList>
            <person name="Da Costa M.S."/>
            <person name="Froufe H.J.C."/>
            <person name="Egas C."/>
            <person name="Albuquerque L."/>
        </authorList>
    </citation>
    <scope>NUCLEOTIDE SEQUENCE [LARGE SCALE GENOMIC DNA]</scope>
    <source>
        <strain evidence="1 2">YIM 72259</strain>
    </source>
</reference>
<proteinExistence type="predicted"/>
<dbReference type="AlphaFoldDB" id="A0A554WSI0"/>
<comment type="caution">
    <text evidence="1">The sequence shown here is derived from an EMBL/GenBank/DDBJ whole genome shotgun (WGS) entry which is preliminary data.</text>
</comment>
<organism evidence="1 2">
    <name type="scientific">Tepidimonas sediminis</name>
    <dbReference type="NCBI Taxonomy" id="2588941"/>
    <lineage>
        <taxon>Bacteria</taxon>
        <taxon>Pseudomonadati</taxon>
        <taxon>Pseudomonadota</taxon>
        <taxon>Betaproteobacteria</taxon>
        <taxon>Burkholderiales</taxon>
        <taxon>Tepidimonas</taxon>
    </lineage>
</organism>
<dbReference type="RefSeq" id="WP_143893896.1">
    <property type="nucleotide sequence ID" value="NZ_VJND01000003.1"/>
</dbReference>
<gene>
    <name evidence="1" type="ORF">Tsedi_00836</name>
</gene>
<dbReference type="OrthoDB" id="9774747at2"/>
<evidence type="ECO:0000313" key="2">
    <source>
        <dbReference type="Proteomes" id="UP000320225"/>
    </source>
</evidence>
<name>A0A554WSI0_9BURK</name>
<dbReference type="EMBL" id="VJND01000003">
    <property type="protein sequence ID" value="TSE26531.1"/>
    <property type="molecule type" value="Genomic_DNA"/>
</dbReference>
<dbReference type="Gene3D" id="1.10.3210.10">
    <property type="entry name" value="Hypothetical protein af1432"/>
    <property type="match status" value="1"/>
</dbReference>
<accession>A0A554WSI0</accession>
<dbReference type="InterPro" id="IPR003607">
    <property type="entry name" value="HD/PDEase_dom"/>
</dbReference>